<name>A0ABT7L0T7_9BACI</name>
<accession>A0ABT7L0T7</accession>
<keyword evidence="2" id="KW-1185">Reference proteome</keyword>
<dbReference type="EMBL" id="JASTZU010000016">
    <property type="protein sequence ID" value="MDL4839423.1"/>
    <property type="molecule type" value="Genomic_DNA"/>
</dbReference>
<comment type="caution">
    <text evidence="1">The sequence shown here is derived from an EMBL/GenBank/DDBJ whole genome shotgun (WGS) entry which is preliminary data.</text>
</comment>
<dbReference type="Proteomes" id="UP001235343">
    <property type="component" value="Unassembled WGS sequence"/>
</dbReference>
<sequence>MVNYRLKASLLEVVENQLNDNDPKCTKRTLDRLMGFGYSVSESKEMIAQSWTN</sequence>
<dbReference type="RefSeq" id="WP_285930289.1">
    <property type="nucleotide sequence ID" value="NZ_JASTZU010000016.1"/>
</dbReference>
<protein>
    <submittedName>
        <fullName evidence="1">Uncharacterized protein</fullName>
    </submittedName>
</protein>
<reference evidence="1 2" key="1">
    <citation type="submission" date="2023-06" db="EMBL/GenBank/DDBJ databases">
        <title>Aquibacillus rhizosphaerae LR5S19.</title>
        <authorList>
            <person name="Sun J.-Q."/>
        </authorList>
    </citation>
    <scope>NUCLEOTIDE SEQUENCE [LARGE SCALE GENOMIC DNA]</scope>
    <source>
        <strain evidence="1 2">LR5S19</strain>
    </source>
</reference>
<organism evidence="1 2">
    <name type="scientific">Aquibacillus rhizosphaerae</name>
    <dbReference type="NCBI Taxonomy" id="3051431"/>
    <lineage>
        <taxon>Bacteria</taxon>
        <taxon>Bacillati</taxon>
        <taxon>Bacillota</taxon>
        <taxon>Bacilli</taxon>
        <taxon>Bacillales</taxon>
        <taxon>Bacillaceae</taxon>
        <taxon>Aquibacillus</taxon>
    </lineage>
</organism>
<proteinExistence type="predicted"/>
<gene>
    <name evidence="1" type="ORF">QQS35_02975</name>
</gene>
<evidence type="ECO:0000313" key="2">
    <source>
        <dbReference type="Proteomes" id="UP001235343"/>
    </source>
</evidence>
<evidence type="ECO:0000313" key="1">
    <source>
        <dbReference type="EMBL" id="MDL4839423.1"/>
    </source>
</evidence>